<evidence type="ECO:0000256" key="2">
    <source>
        <dbReference type="ARBA" id="ARBA00004141"/>
    </source>
</evidence>
<dbReference type="InterPro" id="IPR050398">
    <property type="entry name" value="HssS/ArlS-like"/>
</dbReference>
<keyword evidence="7 12" id="KW-0418">Kinase</keyword>
<dbReference type="GO" id="GO:0000155">
    <property type="term" value="F:phosphorelay sensor kinase activity"/>
    <property type="evidence" value="ECO:0007669"/>
    <property type="project" value="InterPro"/>
</dbReference>
<accession>A0A975HHF2</accession>
<sequence length="473" mass="54004">MNSIHQKLSRYLSVSISLLLIFILLATDISVDTWISDEFDRAMINKAGLLETLVEEDEEGIEFDFAGEFMPEFEGKENPEYYQFWYDNKVFERSDTLEFFEIKDLPRLGVQLNKYIFKNITLPDGRTGKLVFTKFIPQVDSDVRERLGVTREEFALSQKPMEFAYALSTEKLNYILWFVDIIFILASILAVIAVRKIVTLVVFNSLKPIEEFNRQLSTISLNSDQREVAVESLPVELVPIATGVNQFIKDNHTLYTREQRLTSDIAHELKTPIAELISLSEVALKFPHEKQITDNLAKDVHEISSRLKSIVNSILLLQQSGSANQLAIVDIELNELISQVLRRENTKNRLIKLSFDNSSLIAKSNKFALETVLSNLINNALFYSPVDSEIEITTSKTSIDNTLIEISNVCKEEYQKEDLDLFFDPLWQKDQSRTSTERFGLGLAIVKSYCERIGARISVTLVGKKITFSVSIP</sequence>
<dbReference type="Pfam" id="PF02518">
    <property type="entry name" value="HATPase_c"/>
    <property type="match status" value="1"/>
</dbReference>
<dbReference type="InterPro" id="IPR036890">
    <property type="entry name" value="HATPase_C_sf"/>
</dbReference>
<evidence type="ECO:0000313" key="13">
    <source>
        <dbReference type="Proteomes" id="UP000682739"/>
    </source>
</evidence>
<comment type="subcellular location">
    <subcellularLocation>
        <location evidence="2">Membrane</location>
        <topology evidence="2">Multi-pass membrane protein</topology>
    </subcellularLocation>
</comment>
<evidence type="ECO:0000313" key="12">
    <source>
        <dbReference type="EMBL" id="QTH63012.1"/>
    </source>
</evidence>
<evidence type="ECO:0000256" key="9">
    <source>
        <dbReference type="ARBA" id="ARBA00023136"/>
    </source>
</evidence>
<keyword evidence="9 10" id="KW-0472">Membrane</keyword>
<dbReference type="EMBL" id="CP072110">
    <property type="protein sequence ID" value="QTH63012.1"/>
    <property type="molecule type" value="Genomic_DNA"/>
</dbReference>
<comment type="catalytic activity">
    <reaction evidence="1">
        <text>ATP + protein L-histidine = ADP + protein N-phospho-L-histidine.</text>
        <dbReference type="EC" id="2.7.13.3"/>
    </reaction>
</comment>
<dbReference type="Pfam" id="PF00512">
    <property type="entry name" value="HisKA"/>
    <property type="match status" value="1"/>
</dbReference>
<evidence type="ECO:0000256" key="3">
    <source>
        <dbReference type="ARBA" id="ARBA00012438"/>
    </source>
</evidence>
<dbReference type="GO" id="GO:0016020">
    <property type="term" value="C:membrane"/>
    <property type="evidence" value="ECO:0007669"/>
    <property type="project" value="UniProtKB-SubCell"/>
</dbReference>
<evidence type="ECO:0000256" key="4">
    <source>
        <dbReference type="ARBA" id="ARBA00022553"/>
    </source>
</evidence>
<reference evidence="12" key="1">
    <citation type="submission" date="2021-03" db="EMBL/GenBank/DDBJ databases">
        <title>Description of Psychrosphaera ytuae sp. nov. isolated from deep sea sediment of South China Sea.</title>
        <authorList>
            <person name="Zhang J."/>
            <person name="Xu X.-D."/>
        </authorList>
    </citation>
    <scope>NUCLEOTIDE SEQUENCE</scope>
    <source>
        <strain evidence="12">MTZ26</strain>
    </source>
</reference>
<evidence type="ECO:0000256" key="6">
    <source>
        <dbReference type="ARBA" id="ARBA00022692"/>
    </source>
</evidence>
<feature type="transmembrane region" description="Helical" evidence="10">
    <location>
        <begin position="12"/>
        <end position="31"/>
    </location>
</feature>
<dbReference type="Gene3D" id="1.10.287.130">
    <property type="match status" value="1"/>
</dbReference>
<dbReference type="EC" id="2.7.13.3" evidence="3"/>
<dbReference type="SUPFAM" id="SSF55874">
    <property type="entry name" value="ATPase domain of HSP90 chaperone/DNA topoisomerase II/histidine kinase"/>
    <property type="match status" value="1"/>
</dbReference>
<proteinExistence type="predicted"/>
<keyword evidence="13" id="KW-1185">Reference proteome</keyword>
<name>A0A975HHF2_9GAMM</name>
<keyword evidence="4" id="KW-0597">Phosphoprotein</keyword>
<protein>
    <recommendedName>
        <fullName evidence="3">histidine kinase</fullName>
        <ecNumber evidence="3">2.7.13.3</ecNumber>
    </recommendedName>
</protein>
<evidence type="ECO:0000259" key="11">
    <source>
        <dbReference type="PROSITE" id="PS50109"/>
    </source>
</evidence>
<keyword evidence="6 10" id="KW-0812">Transmembrane</keyword>
<keyword evidence="8 10" id="KW-1133">Transmembrane helix</keyword>
<dbReference type="AlphaFoldDB" id="A0A975HHF2"/>
<dbReference type="SMART" id="SM00387">
    <property type="entry name" value="HATPase_c"/>
    <property type="match status" value="1"/>
</dbReference>
<evidence type="ECO:0000256" key="7">
    <source>
        <dbReference type="ARBA" id="ARBA00022777"/>
    </source>
</evidence>
<dbReference type="PROSITE" id="PS50109">
    <property type="entry name" value="HIS_KIN"/>
    <property type="match status" value="1"/>
</dbReference>
<dbReference type="PANTHER" id="PTHR45528:SF12">
    <property type="entry name" value="SENSOR HISTIDINE KINASE ARSS"/>
    <property type="match status" value="1"/>
</dbReference>
<evidence type="ECO:0000256" key="5">
    <source>
        <dbReference type="ARBA" id="ARBA00022679"/>
    </source>
</evidence>
<dbReference type="CDD" id="cd00075">
    <property type="entry name" value="HATPase"/>
    <property type="match status" value="1"/>
</dbReference>
<organism evidence="12 13">
    <name type="scientific">Psychrosphaera ytuae</name>
    <dbReference type="NCBI Taxonomy" id="2820710"/>
    <lineage>
        <taxon>Bacteria</taxon>
        <taxon>Pseudomonadati</taxon>
        <taxon>Pseudomonadota</taxon>
        <taxon>Gammaproteobacteria</taxon>
        <taxon>Alteromonadales</taxon>
        <taxon>Pseudoalteromonadaceae</taxon>
        <taxon>Psychrosphaera</taxon>
    </lineage>
</organism>
<evidence type="ECO:0000256" key="10">
    <source>
        <dbReference type="SAM" id="Phobius"/>
    </source>
</evidence>
<evidence type="ECO:0000256" key="8">
    <source>
        <dbReference type="ARBA" id="ARBA00022989"/>
    </source>
</evidence>
<dbReference type="InterPro" id="IPR003594">
    <property type="entry name" value="HATPase_dom"/>
</dbReference>
<evidence type="ECO:0000256" key="1">
    <source>
        <dbReference type="ARBA" id="ARBA00000085"/>
    </source>
</evidence>
<dbReference type="Proteomes" id="UP000682739">
    <property type="component" value="Chromosome"/>
</dbReference>
<dbReference type="PANTHER" id="PTHR45528">
    <property type="entry name" value="SENSOR HISTIDINE KINASE CPXA"/>
    <property type="match status" value="1"/>
</dbReference>
<dbReference type="CDD" id="cd00082">
    <property type="entry name" value="HisKA"/>
    <property type="match status" value="1"/>
</dbReference>
<feature type="domain" description="Histidine kinase" evidence="11">
    <location>
        <begin position="264"/>
        <end position="473"/>
    </location>
</feature>
<gene>
    <name evidence="12" type="ORF">J1N51_09645</name>
</gene>
<dbReference type="Gene3D" id="3.30.565.10">
    <property type="entry name" value="Histidine kinase-like ATPase, C-terminal domain"/>
    <property type="match status" value="1"/>
</dbReference>
<dbReference type="SMART" id="SM00388">
    <property type="entry name" value="HisKA"/>
    <property type="match status" value="1"/>
</dbReference>
<dbReference type="InterPro" id="IPR003661">
    <property type="entry name" value="HisK_dim/P_dom"/>
</dbReference>
<dbReference type="InterPro" id="IPR036097">
    <property type="entry name" value="HisK_dim/P_sf"/>
</dbReference>
<dbReference type="SUPFAM" id="SSF47384">
    <property type="entry name" value="Homodimeric domain of signal transducing histidine kinase"/>
    <property type="match status" value="1"/>
</dbReference>
<keyword evidence="5" id="KW-0808">Transferase</keyword>
<feature type="transmembrane region" description="Helical" evidence="10">
    <location>
        <begin position="174"/>
        <end position="194"/>
    </location>
</feature>
<dbReference type="InterPro" id="IPR005467">
    <property type="entry name" value="His_kinase_dom"/>
</dbReference>
<dbReference type="KEGG" id="psym:J1N51_09645"/>